<accession>A0A9R1U4P4</accession>
<dbReference type="AlphaFoldDB" id="A0A9R1U4P4"/>
<dbReference type="RefSeq" id="XP_011306987.1">
    <property type="nucleotide sequence ID" value="XM_011308685.1"/>
</dbReference>
<proteinExistence type="predicted"/>
<dbReference type="Proteomes" id="UP000694866">
    <property type="component" value="Unplaced"/>
</dbReference>
<evidence type="ECO:0000313" key="2">
    <source>
        <dbReference type="Proteomes" id="UP000694866"/>
    </source>
</evidence>
<evidence type="ECO:0000313" key="3">
    <source>
        <dbReference type="RefSeq" id="XP_011306987.1"/>
    </source>
</evidence>
<dbReference type="OrthoDB" id="6160353at2759"/>
<reference evidence="3" key="1">
    <citation type="submission" date="2025-08" db="UniProtKB">
        <authorList>
            <consortium name="RefSeq"/>
        </authorList>
    </citation>
    <scope>IDENTIFICATION</scope>
    <source>
        <strain evidence="3">USDA-PBARC FA_bdor</strain>
        <tissue evidence="3">Whole organism</tissue>
    </source>
</reference>
<evidence type="ECO:0000256" key="1">
    <source>
        <dbReference type="SAM" id="MobiDB-lite"/>
    </source>
</evidence>
<sequence>MDEYCPLCRKVGSYKKIRAVQLNYVEAVWLCEEEKCPWPFGYEEFRFTPRRIEELSTKYIPRTGSCKNKESTSISTELGVYTPPVTPSNESSSKDSGKIDNLNSSSPITYPFTGKVSPIYRSGTVLPIHSIKNENCQTLNENTSVSSIFDIDSSVPVGKIATVTIQQGRGSPSCNGKPIKKDPKPRILKRKMKPVPMIRCIETIPNNLVKIEVKEELLHNLEMPAMEISPSKVNCEIPRSVTATQGTMILQTSNLENFNLISDVPKTTSKVSNEIDEKITVKKNYDFSDQIAENNTLQSDNYLELMNLEGGNSAMDNSGQGSLNGIFEELLMENCQNVTQEIDDDWLKSMLM</sequence>
<gene>
    <name evidence="3" type="primary">LOC105268837</name>
</gene>
<name>A0A9R1U4P4_9HYME</name>
<protein>
    <submittedName>
        <fullName evidence="3">SUMO-specific isopeptidase USPL1</fullName>
    </submittedName>
</protein>
<dbReference type="KEGG" id="fas:105268837"/>
<dbReference type="GeneID" id="105268837"/>
<keyword evidence="2" id="KW-1185">Reference proteome</keyword>
<organism evidence="2 3">
    <name type="scientific">Fopius arisanus</name>
    <dbReference type="NCBI Taxonomy" id="64838"/>
    <lineage>
        <taxon>Eukaryota</taxon>
        <taxon>Metazoa</taxon>
        <taxon>Ecdysozoa</taxon>
        <taxon>Arthropoda</taxon>
        <taxon>Hexapoda</taxon>
        <taxon>Insecta</taxon>
        <taxon>Pterygota</taxon>
        <taxon>Neoptera</taxon>
        <taxon>Endopterygota</taxon>
        <taxon>Hymenoptera</taxon>
        <taxon>Apocrita</taxon>
        <taxon>Ichneumonoidea</taxon>
        <taxon>Braconidae</taxon>
        <taxon>Opiinae</taxon>
        <taxon>Fopius</taxon>
    </lineage>
</organism>
<feature type="region of interest" description="Disordered" evidence="1">
    <location>
        <begin position="77"/>
        <end position="102"/>
    </location>
</feature>